<dbReference type="Proteomes" id="UP000242715">
    <property type="component" value="Unassembled WGS sequence"/>
</dbReference>
<name>A0A2Z6M5B8_TRISU</name>
<feature type="region of interest" description="Disordered" evidence="1">
    <location>
        <begin position="1"/>
        <end position="29"/>
    </location>
</feature>
<dbReference type="EMBL" id="DF973348">
    <property type="protein sequence ID" value="GAU27196.1"/>
    <property type="molecule type" value="Genomic_DNA"/>
</dbReference>
<dbReference type="AlphaFoldDB" id="A0A2Z6M5B8"/>
<reference evidence="3" key="1">
    <citation type="journal article" date="2017" name="Front. Plant Sci.">
        <title>Climate Clever Clovers: New Paradigm to Reduce the Environmental Footprint of Ruminants by Breeding Low Methanogenic Forages Utilizing Haplotype Variation.</title>
        <authorList>
            <person name="Kaur P."/>
            <person name="Appels R."/>
            <person name="Bayer P.E."/>
            <person name="Keeble-Gagnere G."/>
            <person name="Wang J."/>
            <person name="Hirakawa H."/>
            <person name="Shirasawa K."/>
            <person name="Vercoe P."/>
            <person name="Stefanova K."/>
            <person name="Durmic Z."/>
            <person name="Nichols P."/>
            <person name="Revell C."/>
            <person name="Isobe S.N."/>
            <person name="Edwards D."/>
            <person name="Erskine W."/>
        </authorList>
    </citation>
    <scope>NUCLEOTIDE SEQUENCE [LARGE SCALE GENOMIC DNA]</scope>
    <source>
        <strain evidence="3">cv. Daliak</strain>
    </source>
</reference>
<dbReference type="InterPro" id="IPR011043">
    <property type="entry name" value="Gal_Oxase/kelch_b-propeller"/>
</dbReference>
<sequence>MGRRSGRGKKNQGRMGGDMKEERSGNNGLSEWEGKRKVLVRTRGHKSKYFVVDLEKNIIEMQNPYRLLGDGYLGSAAVFREEEDRMIVYEFGGRDEVTFKNFKGTKKDDDDHIILHPFSGTSKSVLNLKTNPPTWYKWEDCRAETTRYYFISCSVTLGNKIFAFGGNTQVGQVYDTSKNNPEWEDTTFPFLDTPCASEFITGEVTPRCPIVSPPVLSDPKNNRLILCFEDHPHCLYAYYPDNDKESQWECLDNDLKKTLPLWNQILVDDVIYCFGPPYTFLAYDITQKKWLNVSWPENKLEDCDMYFQDMAQMIHLGDGIMCLTISYPAHGIIGNYPLLQFLRFRVSRVDDDHVQFTPISYHKFTTHPGRGWIFTPF</sequence>
<dbReference type="OrthoDB" id="935257at2759"/>
<protein>
    <recommendedName>
        <fullName evidence="4">F-box associated domain-containing protein</fullName>
    </recommendedName>
</protein>
<evidence type="ECO:0000256" key="1">
    <source>
        <dbReference type="SAM" id="MobiDB-lite"/>
    </source>
</evidence>
<organism evidence="2 3">
    <name type="scientific">Trifolium subterraneum</name>
    <name type="common">Subterranean clover</name>
    <dbReference type="NCBI Taxonomy" id="3900"/>
    <lineage>
        <taxon>Eukaryota</taxon>
        <taxon>Viridiplantae</taxon>
        <taxon>Streptophyta</taxon>
        <taxon>Embryophyta</taxon>
        <taxon>Tracheophyta</taxon>
        <taxon>Spermatophyta</taxon>
        <taxon>Magnoliopsida</taxon>
        <taxon>eudicotyledons</taxon>
        <taxon>Gunneridae</taxon>
        <taxon>Pentapetalae</taxon>
        <taxon>rosids</taxon>
        <taxon>fabids</taxon>
        <taxon>Fabales</taxon>
        <taxon>Fabaceae</taxon>
        <taxon>Papilionoideae</taxon>
        <taxon>50 kb inversion clade</taxon>
        <taxon>NPAAA clade</taxon>
        <taxon>Hologalegina</taxon>
        <taxon>IRL clade</taxon>
        <taxon>Trifolieae</taxon>
        <taxon>Trifolium</taxon>
    </lineage>
</organism>
<evidence type="ECO:0000313" key="3">
    <source>
        <dbReference type="Proteomes" id="UP000242715"/>
    </source>
</evidence>
<accession>A0A2Z6M5B8</accession>
<proteinExistence type="predicted"/>
<dbReference type="SUPFAM" id="SSF50965">
    <property type="entry name" value="Galactose oxidase, central domain"/>
    <property type="match status" value="1"/>
</dbReference>
<keyword evidence="3" id="KW-1185">Reference proteome</keyword>
<gene>
    <name evidence="2" type="ORF">TSUD_107870</name>
</gene>
<evidence type="ECO:0000313" key="2">
    <source>
        <dbReference type="EMBL" id="GAU27196.1"/>
    </source>
</evidence>
<evidence type="ECO:0008006" key="4">
    <source>
        <dbReference type="Google" id="ProtNLM"/>
    </source>
</evidence>
<feature type="compositionally biased region" description="Basic residues" evidence="1">
    <location>
        <begin position="1"/>
        <end position="12"/>
    </location>
</feature>